<protein>
    <submittedName>
        <fullName evidence="2">Uncharacterized protein</fullName>
    </submittedName>
</protein>
<sequence>MLEQIQILEDKLLELRDNIKNTFLWIMRNRFNRQTKNQVPNKEEQLKKLKSDYESTENEISNLKMKQRLNEDKVRDLKLLANTQRELEEIRKKKLSESKKLAAAKEKCKIILETNIPKFKELISMTKENISILKDKYKKCLLEYKLDCPNGLEDEEYQSAKNIYSNSKLNLSTLYNQYDIGNCQGNSCKPLEDSYIKLDNMLQRKTNHLNYSQIEHEQCLIKNNERCKQLLKEVKNTNKKTNVTMQLSSNISESFTDRREDEKYSVNSIKANNHNMKNIQNEIKKLEQKEYNLNNPSKDTQSLYYREMNKNILYATLSSVLLYYLFFEM</sequence>
<dbReference type="EMBL" id="MN738824">
    <property type="protein sequence ID" value="QHT38066.1"/>
    <property type="molecule type" value="Genomic_DNA"/>
</dbReference>
<evidence type="ECO:0000313" key="2">
    <source>
        <dbReference type="EMBL" id="QHT38066.1"/>
    </source>
</evidence>
<reference evidence="2" key="1">
    <citation type="journal article" date="2020" name="Nature">
        <title>Giant virus diversity and host interactions through global metagenomics.</title>
        <authorList>
            <person name="Schulz F."/>
            <person name="Roux S."/>
            <person name="Paez-Espino D."/>
            <person name="Jungbluth S."/>
            <person name="Walsh D.A."/>
            <person name="Denef V.J."/>
            <person name="McMahon K.D."/>
            <person name="Konstantinidis K.T."/>
            <person name="Eloe-Fadrosh E.A."/>
            <person name="Kyrpides N.C."/>
            <person name="Woyke T."/>
        </authorList>
    </citation>
    <scope>NUCLEOTIDE SEQUENCE</scope>
    <source>
        <strain evidence="2">GVMAG-S-ERX556049-19</strain>
    </source>
</reference>
<organism evidence="2">
    <name type="scientific">viral metagenome</name>
    <dbReference type="NCBI Taxonomy" id="1070528"/>
    <lineage>
        <taxon>unclassified sequences</taxon>
        <taxon>metagenomes</taxon>
        <taxon>organismal metagenomes</taxon>
    </lineage>
</organism>
<name>A0A6C0F8B3_9ZZZZ</name>
<keyword evidence="1" id="KW-0175">Coiled coil</keyword>
<evidence type="ECO:0000256" key="1">
    <source>
        <dbReference type="SAM" id="Coils"/>
    </source>
</evidence>
<dbReference type="AlphaFoldDB" id="A0A6C0F8B3"/>
<proteinExistence type="predicted"/>
<feature type="coiled-coil region" evidence="1">
    <location>
        <begin position="32"/>
        <end position="107"/>
    </location>
</feature>
<accession>A0A6C0F8B3</accession>